<evidence type="ECO:0000256" key="6">
    <source>
        <dbReference type="ARBA" id="ARBA00022692"/>
    </source>
</evidence>
<dbReference type="Gene3D" id="2.60.40.1120">
    <property type="entry name" value="Carboxypeptidase-like, regulatory domain"/>
    <property type="match status" value="1"/>
</dbReference>
<feature type="domain" description="TonB-dependent receptor-like beta-barrel" evidence="17">
    <location>
        <begin position="315"/>
        <end position="796"/>
    </location>
</feature>
<protein>
    <submittedName>
        <fullName evidence="19">TonB-dependent receptor</fullName>
    </submittedName>
</protein>
<evidence type="ECO:0000256" key="10">
    <source>
        <dbReference type="ARBA" id="ARBA00023077"/>
    </source>
</evidence>
<evidence type="ECO:0000256" key="13">
    <source>
        <dbReference type="ARBA" id="ARBA00023237"/>
    </source>
</evidence>
<evidence type="ECO:0000313" key="20">
    <source>
        <dbReference type="Proteomes" id="UP001172083"/>
    </source>
</evidence>
<keyword evidence="11 14" id="KW-0472">Membrane</keyword>
<dbReference type="PANTHER" id="PTHR32552">
    <property type="entry name" value="FERRICHROME IRON RECEPTOR-RELATED"/>
    <property type="match status" value="1"/>
</dbReference>
<dbReference type="Gene3D" id="2.40.170.20">
    <property type="entry name" value="TonB-dependent receptor, beta-barrel domain"/>
    <property type="match status" value="1"/>
</dbReference>
<dbReference type="NCBIfam" id="TIGR01783">
    <property type="entry name" value="TonB-siderophor"/>
    <property type="match status" value="1"/>
</dbReference>
<dbReference type="InterPro" id="IPR000531">
    <property type="entry name" value="Beta-barrel_TonB"/>
</dbReference>
<comment type="similarity">
    <text evidence="2 14 15">Belongs to the TonB-dependent receptor family.</text>
</comment>
<keyword evidence="3 14" id="KW-0813">Transport</keyword>
<keyword evidence="5" id="KW-0410">Iron transport</keyword>
<feature type="chain" id="PRO_5047374242" evidence="16">
    <location>
        <begin position="20"/>
        <end position="827"/>
    </location>
</feature>
<evidence type="ECO:0000256" key="7">
    <source>
        <dbReference type="ARBA" id="ARBA00022729"/>
    </source>
</evidence>
<dbReference type="EMBL" id="JAUJEB010000008">
    <property type="protein sequence ID" value="MDN5216137.1"/>
    <property type="molecule type" value="Genomic_DNA"/>
</dbReference>
<feature type="signal peptide" evidence="16">
    <location>
        <begin position="1"/>
        <end position="19"/>
    </location>
</feature>
<keyword evidence="20" id="KW-1185">Reference proteome</keyword>
<dbReference type="CDD" id="cd01347">
    <property type="entry name" value="ligand_gated_channel"/>
    <property type="match status" value="1"/>
</dbReference>
<proteinExistence type="inferred from homology"/>
<dbReference type="Gene3D" id="2.170.130.10">
    <property type="entry name" value="TonB-dependent receptor, plug domain"/>
    <property type="match status" value="1"/>
</dbReference>
<dbReference type="InterPro" id="IPR010105">
    <property type="entry name" value="TonB_sidphr_rcpt"/>
</dbReference>
<keyword evidence="7 16" id="KW-0732">Signal</keyword>
<organism evidence="19 20">
    <name type="scientific">Agaribacillus aureus</name>
    <dbReference type="NCBI Taxonomy" id="3051825"/>
    <lineage>
        <taxon>Bacteria</taxon>
        <taxon>Pseudomonadati</taxon>
        <taxon>Bacteroidota</taxon>
        <taxon>Cytophagia</taxon>
        <taxon>Cytophagales</taxon>
        <taxon>Splendidivirgaceae</taxon>
        <taxon>Agaribacillus</taxon>
    </lineage>
</organism>
<evidence type="ECO:0000256" key="8">
    <source>
        <dbReference type="ARBA" id="ARBA00023004"/>
    </source>
</evidence>
<evidence type="ECO:0000256" key="1">
    <source>
        <dbReference type="ARBA" id="ARBA00004571"/>
    </source>
</evidence>
<evidence type="ECO:0000313" key="19">
    <source>
        <dbReference type="EMBL" id="MDN5216137.1"/>
    </source>
</evidence>
<evidence type="ECO:0000259" key="18">
    <source>
        <dbReference type="Pfam" id="PF07715"/>
    </source>
</evidence>
<evidence type="ECO:0000256" key="9">
    <source>
        <dbReference type="ARBA" id="ARBA00023065"/>
    </source>
</evidence>
<dbReference type="Pfam" id="PF00593">
    <property type="entry name" value="TonB_dep_Rec_b-barrel"/>
    <property type="match status" value="1"/>
</dbReference>
<evidence type="ECO:0000256" key="3">
    <source>
        <dbReference type="ARBA" id="ARBA00022448"/>
    </source>
</evidence>
<keyword evidence="9" id="KW-0406">Ion transport</keyword>
<dbReference type="Pfam" id="PF07715">
    <property type="entry name" value="Plug"/>
    <property type="match status" value="1"/>
</dbReference>
<keyword evidence="8" id="KW-0408">Iron</keyword>
<dbReference type="InterPro" id="IPR039426">
    <property type="entry name" value="TonB-dep_rcpt-like"/>
</dbReference>
<dbReference type="SUPFAM" id="SSF56935">
    <property type="entry name" value="Porins"/>
    <property type="match status" value="1"/>
</dbReference>
<dbReference type="RefSeq" id="WP_346761475.1">
    <property type="nucleotide sequence ID" value="NZ_JAUJEB010000008.1"/>
</dbReference>
<name>A0ABT8LGU0_9BACT</name>
<evidence type="ECO:0000256" key="12">
    <source>
        <dbReference type="ARBA" id="ARBA00023170"/>
    </source>
</evidence>
<evidence type="ECO:0000256" key="4">
    <source>
        <dbReference type="ARBA" id="ARBA00022452"/>
    </source>
</evidence>
<dbReference type="InterPro" id="IPR037066">
    <property type="entry name" value="Plug_dom_sf"/>
</dbReference>
<keyword evidence="10 15" id="KW-0798">TonB box</keyword>
<dbReference type="SUPFAM" id="SSF49464">
    <property type="entry name" value="Carboxypeptidase regulatory domain-like"/>
    <property type="match status" value="1"/>
</dbReference>
<evidence type="ECO:0000256" key="11">
    <source>
        <dbReference type="ARBA" id="ARBA00023136"/>
    </source>
</evidence>
<gene>
    <name evidence="19" type="ORF">QQ020_28985</name>
</gene>
<evidence type="ECO:0000256" key="5">
    <source>
        <dbReference type="ARBA" id="ARBA00022496"/>
    </source>
</evidence>
<sequence>MKKTLLFFAILLTAINILAQQTANNVVKGTITDADNNGLQGINIGLEGTAFGTSTDGQGAFEITRIPTGTYQLVVTGIGYKTQRQKIVFESNEGEVLELNFTLLEETTLLQTVEIIGREATTYRNEVSFVASKTATPLKDVPQAVSYVTKEIIADQQAYRTSDIVKNMSGVNQFSFYDDFTLRGFRNNSGQAKMVNGLRSVPIFGPQMLLANIERLEVIKGPASALFANANPGGTINYVTKKPLNESRKAISFTTGSFNTFRANLDFTGPVNVNENLLFRLNLGYEDADSYRDLQKNKSYIIAPSISFLPTEKTRINFDLVINQFQGKLDRGQPIFGARAGTDLRSTPTSFAIGQTNDYHTNNIQYFTLSLNHQFSQNVSFNASYMKYAWDEDLFEHRTSNSFAVDSLGNQIPTLMEMQVINRVRKRVSDNLTSYFTFNGKTGNLHHQLLAGIDYIQQVEPVGGGQSRARRYRTANGGTANYNPANAAAYVFENGLPVPNIPHFDLQNPRYVVAYPHEYIFDGKSSFASSKYFTYGFYLQDQISFNKWKVLLAIRQENYRDIANFDLPDEETIKQDKLLPRVGVVYELSDKINLYGTYTESFQPQSASTLLDPNAGGPFDPLSANMWEVGAKGEFFKSQLSANVAIYRIEQNNILVNANDPGNPDRLEQRGQERATGIELDLIGRITPNLSITANYAYNQAEITESDDENEIGRIKENAPEHQGGFWAKYTIDNGVLDGVGFALGANFVTERNTFDTFREVNGEVLGLTLPSYTIFDAAVYYQVNKFRFSVNMNNLFDKTHWVGGYSFVRLFPGAPRNFLLNVAYTF</sequence>
<dbReference type="PANTHER" id="PTHR32552:SF68">
    <property type="entry name" value="FERRICHROME OUTER MEMBRANE TRANSPORTER_PHAGE RECEPTOR"/>
    <property type="match status" value="1"/>
</dbReference>
<dbReference type="InterPro" id="IPR036942">
    <property type="entry name" value="Beta-barrel_TonB_sf"/>
</dbReference>
<dbReference type="Proteomes" id="UP001172083">
    <property type="component" value="Unassembled WGS sequence"/>
</dbReference>
<evidence type="ECO:0000256" key="16">
    <source>
        <dbReference type="SAM" id="SignalP"/>
    </source>
</evidence>
<evidence type="ECO:0000256" key="15">
    <source>
        <dbReference type="RuleBase" id="RU003357"/>
    </source>
</evidence>
<keyword evidence="4 14" id="KW-1134">Transmembrane beta strand</keyword>
<dbReference type="InterPro" id="IPR008969">
    <property type="entry name" value="CarboxyPept-like_regulatory"/>
</dbReference>
<feature type="domain" description="TonB-dependent receptor plug" evidence="18">
    <location>
        <begin position="138"/>
        <end position="235"/>
    </location>
</feature>
<keyword evidence="12 19" id="KW-0675">Receptor</keyword>
<dbReference type="InterPro" id="IPR012910">
    <property type="entry name" value="Plug_dom"/>
</dbReference>
<evidence type="ECO:0000256" key="14">
    <source>
        <dbReference type="PROSITE-ProRule" id="PRU01360"/>
    </source>
</evidence>
<comment type="subcellular location">
    <subcellularLocation>
        <location evidence="1 14">Cell outer membrane</location>
        <topology evidence="1 14">Multi-pass membrane protein</topology>
    </subcellularLocation>
</comment>
<comment type="caution">
    <text evidence="19">The sequence shown here is derived from an EMBL/GenBank/DDBJ whole genome shotgun (WGS) entry which is preliminary data.</text>
</comment>
<evidence type="ECO:0000256" key="2">
    <source>
        <dbReference type="ARBA" id="ARBA00009810"/>
    </source>
</evidence>
<evidence type="ECO:0000259" key="17">
    <source>
        <dbReference type="Pfam" id="PF00593"/>
    </source>
</evidence>
<accession>A0ABT8LGU0</accession>
<dbReference type="Pfam" id="PF13715">
    <property type="entry name" value="CarbopepD_reg_2"/>
    <property type="match status" value="1"/>
</dbReference>
<dbReference type="PROSITE" id="PS52016">
    <property type="entry name" value="TONB_DEPENDENT_REC_3"/>
    <property type="match status" value="1"/>
</dbReference>
<reference evidence="19" key="1">
    <citation type="submission" date="2023-06" db="EMBL/GenBank/DDBJ databases">
        <title>Genomic of Agaribacillus aureum.</title>
        <authorList>
            <person name="Wang G."/>
        </authorList>
    </citation>
    <scope>NUCLEOTIDE SEQUENCE</scope>
    <source>
        <strain evidence="19">BMA12</strain>
    </source>
</reference>
<keyword evidence="6 14" id="KW-0812">Transmembrane</keyword>
<keyword evidence="13 14" id="KW-0998">Cell outer membrane</keyword>